<keyword evidence="2" id="KW-1185">Reference proteome</keyword>
<accession>A0A7Y9PHF1</accession>
<dbReference type="AlphaFoldDB" id="A0A7Y9PHF1"/>
<dbReference type="EMBL" id="JACCCW010000002">
    <property type="protein sequence ID" value="NYF79814.1"/>
    <property type="molecule type" value="Genomic_DNA"/>
</dbReference>
<protein>
    <submittedName>
        <fullName evidence="1">Uncharacterized protein</fullName>
    </submittedName>
</protein>
<dbReference type="Proteomes" id="UP000589520">
    <property type="component" value="Unassembled WGS sequence"/>
</dbReference>
<proteinExistence type="predicted"/>
<organism evidence="1 2">
    <name type="scientific">Granulicella arctica</name>
    <dbReference type="NCBI Taxonomy" id="940613"/>
    <lineage>
        <taxon>Bacteria</taxon>
        <taxon>Pseudomonadati</taxon>
        <taxon>Acidobacteriota</taxon>
        <taxon>Terriglobia</taxon>
        <taxon>Terriglobales</taxon>
        <taxon>Acidobacteriaceae</taxon>
        <taxon>Granulicella</taxon>
    </lineage>
</organism>
<gene>
    <name evidence="1" type="ORF">HDF17_002134</name>
</gene>
<name>A0A7Y9PHF1_9BACT</name>
<comment type="caution">
    <text evidence="1">The sequence shown here is derived from an EMBL/GenBank/DDBJ whole genome shotgun (WGS) entry which is preliminary data.</text>
</comment>
<reference evidence="1 2" key="1">
    <citation type="submission" date="2020-07" db="EMBL/GenBank/DDBJ databases">
        <title>Genomic Encyclopedia of Type Strains, Phase IV (KMG-V): Genome sequencing to study the core and pangenomes of soil and plant-associated prokaryotes.</title>
        <authorList>
            <person name="Whitman W."/>
        </authorList>
    </citation>
    <scope>NUCLEOTIDE SEQUENCE [LARGE SCALE GENOMIC DNA]</scope>
    <source>
        <strain evidence="1 2">X4EP2</strain>
    </source>
</reference>
<evidence type="ECO:0000313" key="1">
    <source>
        <dbReference type="EMBL" id="NYF79814.1"/>
    </source>
</evidence>
<evidence type="ECO:0000313" key="2">
    <source>
        <dbReference type="Proteomes" id="UP000589520"/>
    </source>
</evidence>
<sequence>MVTVRTIVDLVSGLRPNDESRICELNQLALNGPYADLRTAINLTNEEGFVRSAI</sequence>